<accession>A0A8J4YIH5</accession>
<keyword evidence="4" id="KW-0963">Cytoplasm</keyword>
<evidence type="ECO:0000256" key="1">
    <source>
        <dbReference type="ARBA" id="ARBA00004123"/>
    </source>
</evidence>
<organism evidence="7 8">
    <name type="scientific">Chionoecetes opilio</name>
    <name type="common">Atlantic snow crab</name>
    <name type="synonym">Cancer opilio</name>
    <dbReference type="NCBI Taxonomy" id="41210"/>
    <lineage>
        <taxon>Eukaryota</taxon>
        <taxon>Metazoa</taxon>
        <taxon>Ecdysozoa</taxon>
        <taxon>Arthropoda</taxon>
        <taxon>Crustacea</taxon>
        <taxon>Multicrustacea</taxon>
        <taxon>Malacostraca</taxon>
        <taxon>Eumalacostraca</taxon>
        <taxon>Eucarida</taxon>
        <taxon>Decapoda</taxon>
        <taxon>Pleocyemata</taxon>
        <taxon>Brachyura</taxon>
        <taxon>Eubrachyura</taxon>
        <taxon>Majoidea</taxon>
        <taxon>Majidae</taxon>
        <taxon>Chionoecetes</taxon>
    </lineage>
</organism>
<evidence type="ECO:0000313" key="7">
    <source>
        <dbReference type="EMBL" id="KAG0728678.1"/>
    </source>
</evidence>
<feature type="domain" description="CS" evidence="6">
    <location>
        <begin position="284"/>
        <end position="370"/>
    </location>
</feature>
<dbReference type="Proteomes" id="UP000770661">
    <property type="component" value="Unassembled WGS sequence"/>
</dbReference>
<evidence type="ECO:0000256" key="4">
    <source>
        <dbReference type="ARBA" id="ARBA00022490"/>
    </source>
</evidence>
<dbReference type="OrthoDB" id="428655at2759"/>
<evidence type="ECO:0000259" key="6">
    <source>
        <dbReference type="PROSITE" id="PS51203"/>
    </source>
</evidence>
<protein>
    <recommendedName>
        <fullName evidence="3">NudC domain-containing protein 1</fullName>
    </recommendedName>
</protein>
<keyword evidence="5" id="KW-0539">Nucleus</keyword>
<dbReference type="AlphaFoldDB" id="A0A8J4YIH5"/>
<dbReference type="CDD" id="cd06463">
    <property type="entry name" value="p23_like"/>
    <property type="match status" value="1"/>
</dbReference>
<sequence>MAKVVAQSIRLTPQRDLFDPDFEGYKLSSDGEVTAYSRATNEGVRHKACQSTCYLHTRLQALHNHLFQDPFHPLSVYYFNTRGHLVKCSYSEGSRLSEGEVTWQAEAGEAEAGEGEYYYPPTLKFPSPEVAVVTDGRGRLSVLRTEDRTTARSWVVSFEAKSDQGVLADACVRGDNRELHCLVVSVTSPKKLHQNPDYVLADDAFGSKPDLAVHLMRWLTLSQKGSGWEESRSRAVTGQGVLEYCAVDSEGAGLLLLCHANYFFVRDSVQPITKPDPKPEKSSPDQPKFTFQQNDEDITVWLKTGSATKDEVEVKIAVNTLEVLIEATSSLQARFLHPVKADLATWTMGEGKLELVLPKASEGEKWQSLFSPEDDVLGEEVLDPARLEEINQNLAHLASDKLNPDPSLDKPAYDPGQLEECDTAREDLLLVRLDGSSHHMTNYGQLGATQHLFNLQVDETSVPAFCIRHDVDAVLWQPKRQVQFSHLANYHAFGYVRASKTTAKYTCGAPDLSYVAIAEVRSHVYLFFQPEALEGELRNRKSGHRTNRVSRQLLISLKNHSEVLGLCASLTFSLYSQTRCFEI</sequence>
<evidence type="ECO:0000256" key="5">
    <source>
        <dbReference type="ARBA" id="ARBA00023242"/>
    </source>
</evidence>
<evidence type="ECO:0000313" key="8">
    <source>
        <dbReference type="Proteomes" id="UP000770661"/>
    </source>
</evidence>
<comment type="caution">
    <text evidence="7">The sequence shown here is derived from an EMBL/GenBank/DDBJ whole genome shotgun (WGS) entry which is preliminary data.</text>
</comment>
<dbReference type="PANTHER" id="PTHR21664">
    <property type="entry name" value="CHRONIC MYELOGENOUS LEUKEMIA TUMOR ANTIGEN 66"/>
    <property type="match status" value="1"/>
</dbReference>
<name>A0A8J4YIH5_CHIOP</name>
<evidence type="ECO:0000256" key="2">
    <source>
        <dbReference type="ARBA" id="ARBA00004496"/>
    </source>
</evidence>
<dbReference type="EMBL" id="JACEEZ010001912">
    <property type="protein sequence ID" value="KAG0728678.1"/>
    <property type="molecule type" value="Genomic_DNA"/>
</dbReference>
<dbReference type="Pfam" id="PF04969">
    <property type="entry name" value="CS"/>
    <property type="match status" value="1"/>
</dbReference>
<evidence type="ECO:0000256" key="3">
    <source>
        <dbReference type="ARBA" id="ARBA00018915"/>
    </source>
</evidence>
<keyword evidence="8" id="KW-1185">Reference proteome</keyword>
<comment type="subcellular location">
    <subcellularLocation>
        <location evidence="2">Cytoplasm</location>
    </subcellularLocation>
    <subcellularLocation>
        <location evidence="1">Nucleus</location>
    </subcellularLocation>
</comment>
<dbReference type="InterPro" id="IPR037895">
    <property type="entry name" value="NUDCD1"/>
</dbReference>
<gene>
    <name evidence="7" type="primary">nudcd1</name>
    <name evidence="7" type="ORF">GWK47_031962</name>
</gene>
<dbReference type="InterPro" id="IPR007052">
    <property type="entry name" value="CS_dom"/>
</dbReference>
<dbReference type="GO" id="GO:0005737">
    <property type="term" value="C:cytoplasm"/>
    <property type="evidence" value="ECO:0007669"/>
    <property type="project" value="UniProtKB-SubCell"/>
</dbReference>
<dbReference type="PROSITE" id="PS51203">
    <property type="entry name" value="CS"/>
    <property type="match status" value="1"/>
</dbReference>
<dbReference type="InterPro" id="IPR008978">
    <property type="entry name" value="HSP20-like_chaperone"/>
</dbReference>
<dbReference type="Gene3D" id="2.60.40.790">
    <property type="match status" value="1"/>
</dbReference>
<reference evidence="7" key="1">
    <citation type="submission" date="2020-07" db="EMBL/GenBank/DDBJ databases">
        <title>The High-quality genome of the commercially important snow crab, Chionoecetes opilio.</title>
        <authorList>
            <person name="Jeong J.-H."/>
            <person name="Ryu S."/>
        </authorList>
    </citation>
    <scope>NUCLEOTIDE SEQUENCE</scope>
    <source>
        <strain evidence="7">MADBK_172401_WGS</strain>
        <tissue evidence="7">Digestive gland</tissue>
    </source>
</reference>
<dbReference type="PANTHER" id="PTHR21664:SF1">
    <property type="entry name" value="NUDC DOMAIN-CONTAINING PROTEIN 1"/>
    <property type="match status" value="1"/>
</dbReference>
<dbReference type="SUPFAM" id="SSF49764">
    <property type="entry name" value="HSP20-like chaperones"/>
    <property type="match status" value="1"/>
</dbReference>
<proteinExistence type="predicted"/>
<dbReference type="GO" id="GO:0005634">
    <property type="term" value="C:nucleus"/>
    <property type="evidence" value="ECO:0007669"/>
    <property type="project" value="UniProtKB-SubCell"/>
</dbReference>